<dbReference type="AlphaFoldDB" id="A0A0F5BUX4"/>
<dbReference type="SUPFAM" id="SSF56112">
    <property type="entry name" value="Protein kinase-like (PK-like)"/>
    <property type="match status" value="1"/>
</dbReference>
<feature type="transmembrane region" description="Helical" evidence="7">
    <location>
        <begin position="346"/>
        <end position="365"/>
    </location>
</feature>
<keyword evidence="10" id="KW-1185">Reference proteome</keyword>
<dbReference type="InterPro" id="IPR000719">
    <property type="entry name" value="Prot_kinase_dom"/>
</dbReference>
<dbReference type="OrthoDB" id="9801841at2"/>
<evidence type="ECO:0000313" key="10">
    <source>
        <dbReference type="Proteomes" id="UP000029577"/>
    </source>
</evidence>
<dbReference type="PROSITE" id="PS00107">
    <property type="entry name" value="PROTEIN_KINASE_ATP"/>
    <property type="match status" value="1"/>
</dbReference>
<dbReference type="GO" id="GO:0005524">
    <property type="term" value="F:ATP binding"/>
    <property type="evidence" value="ECO:0007669"/>
    <property type="project" value="UniProtKB-UniRule"/>
</dbReference>
<dbReference type="Proteomes" id="UP000029577">
    <property type="component" value="Unassembled WGS sequence"/>
</dbReference>
<protein>
    <recommendedName>
        <fullName evidence="8">Protein kinase domain-containing protein</fullName>
    </recommendedName>
</protein>
<keyword evidence="2 5" id="KW-0547">Nucleotide-binding</keyword>
<accession>A0A0F5BUX4</accession>
<keyword evidence="3" id="KW-0418">Kinase</keyword>
<dbReference type="CDD" id="cd14014">
    <property type="entry name" value="STKc_PknB_like"/>
    <property type="match status" value="1"/>
</dbReference>
<feature type="region of interest" description="Disordered" evidence="6">
    <location>
        <begin position="380"/>
        <end position="403"/>
    </location>
</feature>
<dbReference type="PROSITE" id="PS50011">
    <property type="entry name" value="PROTEIN_KINASE_DOM"/>
    <property type="match status" value="1"/>
</dbReference>
<organism evidence="9 10">
    <name type="scientific">Tatumella morbirosei</name>
    <dbReference type="NCBI Taxonomy" id="642227"/>
    <lineage>
        <taxon>Bacteria</taxon>
        <taxon>Pseudomonadati</taxon>
        <taxon>Pseudomonadota</taxon>
        <taxon>Gammaproteobacteria</taxon>
        <taxon>Enterobacterales</taxon>
        <taxon>Erwiniaceae</taxon>
        <taxon>Tatumella</taxon>
    </lineage>
</organism>
<dbReference type="PANTHER" id="PTHR43289">
    <property type="entry name" value="MITOGEN-ACTIVATED PROTEIN KINASE KINASE KINASE 20-RELATED"/>
    <property type="match status" value="1"/>
</dbReference>
<evidence type="ECO:0000256" key="5">
    <source>
        <dbReference type="PROSITE-ProRule" id="PRU10141"/>
    </source>
</evidence>
<dbReference type="Gene3D" id="1.10.510.10">
    <property type="entry name" value="Transferase(Phosphotransferase) domain 1"/>
    <property type="match status" value="1"/>
</dbReference>
<dbReference type="RefSeq" id="WP_038022414.1">
    <property type="nucleotide sequence ID" value="NZ_JPKR02000003.1"/>
</dbReference>
<feature type="domain" description="Protein kinase" evidence="8">
    <location>
        <begin position="22"/>
        <end position="295"/>
    </location>
</feature>
<dbReference type="InterPro" id="IPR017441">
    <property type="entry name" value="Protein_kinase_ATP_BS"/>
</dbReference>
<keyword evidence="7" id="KW-0472">Membrane</keyword>
<evidence type="ECO:0000313" key="9">
    <source>
        <dbReference type="EMBL" id="KKA63590.1"/>
    </source>
</evidence>
<evidence type="ECO:0000256" key="1">
    <source>
        <dbReference type="ARBA" id="ARBA00022679"/>
    </source>
</evidence>
<comment type="caution">
    <text evidence="9">The sequence shown here is derived from an EMBL/GenBank/DDBJ whole genome shotgun (WGS) entry which is preliminary data.</text>
</comment>
<keyword evidence="4 5" id="KW-0067">ATP-binding</keyword>
<sequence>MSPQYSGTSSQALPPGYCFNEYQIEEVIGEGGFGIVYRAYDRELDRQVAIKEYIPASMVSRADDMRLVLRSERFTRIFQAGLISFIQEAKTLARFSHPGLVHVLRFWQANDTAYMVMQLYSGETLKSLYSRQPEVVTETWIRKMLPPLFSALKTLHDQGYLHRDIAPDNLQIQANGEPVLLDFGSACKEIGHLTDKTEIMLKPGYAPIEQYSEGRDGDQGPWTDIYALGAVLHTLIIGEPPPVSVVRSISDSYQPLAERQPEGYSRALLKTIDKMLERDPENRPQTITELEDILLKADTFHNNEVQPSEIKPKKIDPTPEIVTKTPPEVAEVSQPVVMNTVASRPVYIYVAAGALAVIIALGVMFHRSPPEKTSRVAAASQNPQVVSSQAPRQTSAVAESAKETTSTRTAAAKLSGLVYLNTSQDATILIDGKQQAIHTGAGARLLTLAPGDYQLSVAHSGKTWQHMLHIPESGGTSLLKVPE</sequence>
<dbReference type="SMART" id="SM00219">
    <property type="entry name" value="TyrKc"/>
    <property type="match status" value="1"/>
</dbReference>
<gene>
    <name evidence="9" type="ORF">HA49_22240</name>
</gene>
<dbReference type="InterPro" id="IPR011009">
    <property type="entry name" value="Kinase-like_dom_sf"/>
</dbReference>
<dbReference type="Pfam" id="PF00069">
    <property type="entry name" value="Pkinase"/>
    <property type="match status" value="1"/>
</dbReference>
<name>A0A0F5BUX4_9GAMM</name>
<keyword evidence="7" id="KW-0812">Transmembrane</keyword>
<dbReference type="GO" id="GO:0004713">
    <property type="term" value="F:protein tyrosine kinase activity"/>
    <property type="evidence" value="ECO:0007669"/>
    <property type="project" value="InterPro"/>
</dbReference>
<evidence type="ECO:0000256" key="2">
    <source>
        <dbReference type="ARBA" id="ARBA00022741"/>
    </source>
</evidence>
<dbReference type="STRING" id="642227.HA49_22240"/>
<evidence type="ECO:0000256" key="3">
    <source>
        <dbReference type="ARBA" id="ARBA00022777"/>
    </source>
</evidence>
<dbReference type="InterPro" id="IPR020635">
    <property type="entry name" value="Tyr_kinase_cat_dom"/>
</dbReference>
<keyword evidence="1" id="KW-0808">Transferase</keyword>
<dbReference type="GO" id="GO:0004674">
    <property type="term" value="F:protein serine/threonine kinase activity"/>
    <property type="evidence" value="ECO:0007669"/>
    <property type="project" value="TreeGrafter"/>
</dbReference>
<proteinExistence type="predicted"/>
<evidence type="ECO:0000256" key="4">
    <source>
        <dbReference type="ARBA" id="ARBA00022840"/>
    </source>
</evidence>
<reference evidence="9" key="1">
    <citation type="submission" date="2014-12" db="EMBL/GenBank/DDBJ databases">
        <title>The draft genome of the Tatumella morbirosei type strain, LMG23360T isolated from pineapple rot.</title>
        <authorList>
            <person name="Smits T.H."/>
            <person name="Palmer M."/>
            <person name="Venter S.N."/>
            <person name="Duffy B."/>
            <person name="Steenkamp E.T."/>
            <person name="Chan W.Y."/>
            <person name="Coutinho T.A."/>
            <person name="Coetzee M.P."/>
            <person name="De Maayer P."/>
        </authorList>
    </citation>
    <scope>NUCLEOTIDE SEQUENCE [LARGE SCALE GENOMIC DNA]</scope>
    <source>
        <strain evidence="9">LMG 23360</strain>
    </source>
</reference>
<dbReference type="EMBL" id="JPKR02000003">
    <property type="protein sequence ID" value="KKA63590.1"/>
    <property type="molecule type" value="Genomic_DNA"/>
</dbReference>
<evidence type="ECO:0000256" key="6">
    <source>
        <dbReference type="SAM" id="MobiDB-lite"/>
    </source>
</evidence>
<evidence type="ECO:0000256" key="7">
    <source>
        <dbReference type="SAM" id="Phobius"/>
    </source>
</evidence>
<dbReference type="Gene3D" id="3.30.200.20">
    <property type="entry name" value="Phosphorylase Kinase, domain 1"/>
    <property type="match status" value="1"/>
</dbReference>
<keyword evidence="7" id="KW-1133">Transmembrane helix</keyword>
<evidence type="ECO:0000259" key="8">
    <source>
        <dbReference type="PROSITE" id="PS50011"/>
    </source>
</evidence>
<feature type="binding site" evidence="5">
    <location>
        <position position="51"/>
    </location>
    <ligand>
        <name>ATP</name>
        <dbReference type="ChEBI" id="CHEBI:30616"/>
    </ligand>
</feature>
<dbReference type="PANTHER" id="PTHR43289:SF34">
    <property type="entry name" value="SERINE_THREONINE-PROTEIN KINASE YBDM-RELATED"/>
    <property type="match status" value="1"/>
</dbReference>